<proteinExistence type="inferred from homology"/>
<reference evidence="6" key="2">
    <citation type="submission" date="2012-02" db="EMBL/GenBank/DDBJ databases">
        <title>Complete genome sequence of Blastococcus saxobsidens strain DD2.</title>
        <authorList>
            <person name="Genoscope."/>
        </authorList>
    </citation>
    <scope>NUCLEOTIDE SEQUENCE [LARGE SCALE GENOMIC DNA]</scope>
    <source>
        <strain evidence="6">DD2</strain>
    </source>
</reference>
<sequence>MSAGPGTGRGPAWPEPGSVHVHWVRLDRPLPPLGALLSDGERRRAAAHRRAADRLRSAAAAALLRTVAGRSLGLAPRAVDVRRSCDGCGQAHGRPRIAGFSRMQLSVTHSGGCVAVALALDMPVGIDVESVDIDLPADEIFRVAGETGAAALAGSAAGREARTDAVRRALTLWTRKEAVLKATGAGLAGRAASVRLGGPGSRPRVSSWPAAPALVGQLRLRPLQPPPAHVATLAVVGPPRTVVEQDSTDLLVAVAEEGARSPVRSVPGWARPGPCSSQGPRSSSPAPPAGSAARWPSSWVGGGRPGSCSWAGSTGRSPRSPTPPAEPRWRRTSPIPQGSPPSPRPGRPPTSWCTPPASAGRVTSPPCPRRRLAGSSRWTCGPRSSSPGRSCRGCSRGDGGTWCSSAPSPARSASPAKRRTRRPRPGSGRSPRSSARRRPDAASGCRRCCRESWTRPSSPGAAGPTTAGGRGRSRPSGSPGPWCARSSGTARRCSSLPGYGCPRACTGQPPRSTVRWRDASADQRLRRTASTAVRPHPRPPGPAKGASMRTHHPTARSWGRPTGGHP</sequence>
<dbReference type="Pfam" id="PF01648">
    <property type="entry name" value="ACPS"/>
    <property type="match status" value="1"/>
</dbReference>
<feature type="compositionally biased region" description="Low complexity" evidence="3">
    <location>
        <begin position="404"/>
        <end position="415"/>
    </location>
</feature>
<protein>
    <submittedName>
        <fullName evidence="5">4'-phosphopantetheinyl transferase</fullName>
    </submittedName>
</protein>
<dbReference type="Gene3D" id="3.90.470.20">
    <property type="entry name" value="4'-phosphopantetheinyl transferase domain"/>
    <property type="match status" value="1"/>
</dbReference>
<accession>H6RL64</accession>
<feature type="compositionally biased region" description="Low complexity" evidence="3">
    <location>
        <begin position="456"/>
        <end position="467"/>
    </location>
</feature>
<name>H6RL64_BLASD</name>
<feature type="compositionally biased region" description="Pro residues" evidence="3">
    <location>
        <begin position="337"/>
        <end position="348"/>
    </location>
</feature>
<evidence type="ECO:0000256" key="1">
    <source>
        <dbReference type="ARBA" id="ARBA00010990"/>
    </source>
</evidence>
<evidence type="ECO:0000313" key="6">
    <source>
        <dbReference type="Proteomes" id="UP000007517"/>
    </source>
</evidence>
<dbReference type="GO" id="GO:0008897">
    <property type="term" value="F:holo-[acyl-carrier-protein] synthase activity"/>
    <property type="evidence" value="ECO:0007669"/>
    <property type="project" value="InterPro"/>
</dbReference>
<dbReference type="AlphaFoldDB" id="H6RL64"/>
<dbReference type="InterPro" id="IPR037143">
    <property type="entry name" value="4-PPantetheinyl_Trfase_dom_sf"/>
</dbReference>
<dbReference type="GO" id="GO:0019878">
    <property type="term" value="P:lysine biosynthetic process via aminoadipic acid"/>
    <property type="evidence" value="ECO:0007669"/>
    <property type="project" value="TreeGrafter"/>
</dbReference>
<organism evidence="5 6">
    <name type="scientific">Blastococcus saxobsidens (strain DD2)</name>
    <dbReference type="NCBI Taxonomy" id="1146883"/>
    <lineage>
        <taxon>Bacteria</taxon>
        <taxon>Bacillati</taxon>
        <taxon>Actinomycetota</taxon>
        <taxon>Actinomycetes</taxon>
        <taxon>Geodermatophilales</taxon>
        <taxon>Geodermatophilaceae</taxon>
        <taxon>Blastococcus</taxon>
    </lineage>
</organism>
<dbReference type="GO" id="GO:0005829">
    <property type="term" value="C:cytosol"/>
    <property type="evidence" value="ECO:0007669"/>
    <property type="project" value="TreeGrafter"/>
</dbReference>
<keyword evidence="6" id="KW-1185">Reference proteome</keyword>
<dbReference type="PANTHER" id="PTHR12215:SF10">
    <property type="entry name" value="L-AMINOADIPATE-SEMIALDEHYDE DEHYDROGENASE-PHOSPHOPANTETHEINYL TRANSFERASE"/>
    <property type="match status" value="1"/>
</dbReference>
<feature type="compositionally biased region" description="Low complexity" evidence="3">
    <location>
        <begin position="380"/>
        <end position="394"/>
    </location>
</feature>
<evidence type="ECO:0000313" key="5">
    <source>
        <dbReference type="EMBL" id="CCG01194.1"/>
    </source>
</evidence>
<feature type="domain" description="4'-phosphopantetheinyl transferase" evidence="4">
    <location>
        <begin position="123"/>
        <end position="188"/>
    </location>
</feature>
<feature type="compositionally biased region" description="Low complexity" evidence="3">
    <location>
        <begin position="271"/>
        <end position="298"/>
    </location>
</feature>
<dbReference type="InterPro" id="IPR050559">
    <property type="entry name" value="P-Pant_transferase_sf"/>
</dbReference>
<evidence type="ECO:0000256" key="2">
    <source>
        <dbReference type="ARBA" id="ARBA00022679"/>
    </source>
</evidence>
<dbReference type="InterPro" id="IPR008278">
    <property type="entry name" value="4-PPantetheinyl_Trfase_dom"/>
</dbReference>
<evidence type="ECO:0000256" key="3">
    <source>
        <dbReference type="SAM" id="MobiDB-lite"/>
    </source>
</evidence>
<dbReference type="EMBL" id="FO117623">
    <property type="protein sequence ID" value="CCG01194.1"/>
    <property type="molecule type" value="Genomic_DNA"/>
</dbReference>
<dbReference type="SUPFAM" id="SSF56214">
    <property type="entry name" value="4'-phosphopantetheinyl transferase"/>
    <property type="match status" value="2"/>
</dbReference>
<evidence type="ECO:0000259" key="4">
    <source>
        <dbReference type="Pfam" id="PF01648"/>
    </source>
</evidence>
<feature type="compositionally biased region" description="Basic and acidic residues" evidence="3">
    <location>
        <begin position="515"/>
        <end position="525"/>
    </location>
</feature>
<keyword evidence="2 5" id="KW-0808">Transferase</keyword>
<feature type="region of interest" description="Disordered" evidence="3">
    <location>
        <begin position="258"/>
        <end position="566"/>
    </location>
</feature>
<dbReference type="eggNOG" id="COG2091">
    <property type="taxonomic scope" value="Bacteria"/>
</dbReference>
<dbReference type="HOGENOM" id="CLU_481185_0_0_11"/>
<reference evidence="5 6" key="1">
    <citation type="journal article" date="2012" name="J. Bacteriol.">
        <title>Genome Sequence of Blastococcus saxobsidens DD2, a Stone-Inhabiting Bacterium.</title>
        <authorList>
            <person name="Chouaia B."/>
            <person name="Crotti E."/>
            <person name="Brusetti L."/>
            <person name="Daffonchio D."/>
            <person name="Essoussi I."/>
            <person name="Nouioui I."/>
            <person name="Sbissi I."/>
            <person name="Ghodhbane-Gtari F."/>
            <person name="Gtari M."/>
            <person name="Vacherie B."/>
            <person name="Barbe V."/>
            <person name="Medigue C."/>
            <person name="Gury J."/>
            <person name="Pujic P."/>
            <person name="Normand P."/>
        </authorList>
    </citation>
    <scope>NUCLEOTIDE SEQUENCE [LARGE SCALE GENOMIC DNA]</scope>
    <source>
        <strain evidence="5 6">DD2</strain>
    </source>
</reference>
<comment type="similarity">
    <text evidence="1">Belongs to the P-Pant transferase superfamily. Gsp/Sfp/HetI/AcpT family.</text>
</comment>
<dbReference type="Proteomes" id="UP000007517">
    <property type="component" value="Chromosome"/>
</dbReference>
<dbReference type="GO" id="GO:0000287">
    <property type="term" value="F:magnesium ion binding"/>
    <property type="evidence" value="ECO:0007669"/>
    <property type="project" value="InterPro"/>
</dbReference>
<dbReference type="PANTHER" id="PTHR12215">
    <property type="entry name" value="PHOSPHOPANTETHEINE TRANSFERASE"/>
    <property type="match status" value="1"/>
</dbReference>
<dbReference type="KEGG" id="bsd:BLASA_0215"/>
<gene>
    <name evidence="5" type="ordered locus">BLASA_0215</name>
</gene>
<dbReference type="STRING" id="1146883.BLASA_0215"/>